<dbReference type="Proteomes" id="UP001164965">
    <property type="component" value="Chromosome"/>
</dbReference>
<reference evidence="1" key="1">
    <citation type="submission" date="2022-10" db="EMBL/GenBank/DDBJ databases">
        <title>Rhodococcus sp.75.</title>
        <authorList>
            <person name="Sun M."/>
        </authorList>
    </citation>
    <scope>NUCLEOTIDE SEQUENCE</scope>
    <source>
        <strain evidence="1">75</strain>
    </source>
</reference>
<dbReference type="RefSeq" id="WP_265382704.1">
    <property type="nucleotide sequence ID" value="NZ_CP110615.1"/>
</dbReference>
<sequence>MGAGGRGAKGQEDFEHDTLSYLITEENGSELVGELPKVAPAVIGE</sequence>
<evidence type="ECO:0000313" key="1">
    <source>
        <dbReference type="EMBL" id="UZJ24597.1"/>
    </source>
</evidence>
<evidence type="ECO:0000313" key="2">
    <source>
        <dbReference type="Proteomes" id="UP001164965"/>
    </source>
</evidence>
<keyword evidence="2" id="KW-1185">Reference proteome</keyword>
<accession>A0ABY6NYY3</accession>
<gene>
    <name evidence="1" type="ORF">RHODO2019_15950</name>
</gene>
<name>A0ABY6NYY3_9NOCA</name>
<protein>
    <submittedName>
        <fullName evidence="1">Uncharacterized protein</fullName>
    </submittedName>
</protein>
<dbReference type="EMBL" id="CP110615">
    <property type="protein sequence ID" value="UZJ24597.1"/>
    <property type="molecule type" value="Genomic_DNA"/>
</dbReference>
<organism evidence="1 2">
    <name type="scientific">Rhodococcus antarcticus</name>
    <dbReference type="NCBI Taxonomy" id="2987751"/>
    <lineage>
        <taxon>Bacteria</taxon>
        <taxon>Bacillati</taxon>
        <taxon>Actinomycetota</taxon>
        <taxon>Actinomycetes</taxon>
        <taxon>Mycobacteriales</taxon>
        <taxon>Nocardiaceae</taxon>
        <taxon>Rhodococcus</taxon>
    </lineage>
</organism>
<proteinExistence type="predicted"/>